<dbReference type="Gene3D" id="3.40.190.290">
    <property type="match status" value="1"/>
</dbReference>
<comment type="caution">
    <text evidence="6">The sequence shown here is derived from an EMBL/GenBank/DDBJ whole genome shotgun (WGS) entry which is preliminary data.</text>
</comment>
<evidence type="ECO:0000256" key="1">
    <source>
        <dbReference type="ARBA" id="ARBA00009437"/>
    </source>
</evidence>
<dbReference type="OrthoDB" id="5293066at2"/>
<dbReference type="PROSITE" id="PS50931">
    <property type="entry name" value="HTH_LYSR"/>
    <property type="match status" value="1"/>
</dbReference>
<keyword evidence="7" id="KW-1185">Reference proteome</keyword>
<feature type="domain" description="HTH lysR-type" evidence="5">
    <location>
        <begin position="5"/>
        <end position="62"/>
    </location>
</feature>
<dbReference type="InterPro" id="IPR036388">
    <property type="entry name" value="WH-like_DNA-bd_sf"/>
</dbReference>
<dbReference type="InterPro" id="IPR005119">
    <property type="entry name" value="LysR_subst-bd"/>
</dbReference>
<dbReference type="InterPro" id="IPR000847">
    <property type="entry name" value="LysR_HTH_N"/>
</dbReference>
<dbReference type="GO" id="GO:0000976">
    <property type="term" value="F:transcription cis-regulatory region binding"/>
    <property type="evidence" value="ECO:0007669"/>
    <property type="project" value="TreeGrafter"/>
</dbReference>
<proteinExistence type="inferred from homology"/>
<comment type="similarity">
    <text evidence="1">Belongs to the LysR transcriptional regulatory family.</text>
</comment>
<protein>
    <submittedName>
        <fullName evidence="6">LysR family transcriptional regulator</fullName>
    </submittedName>
</protein>
<evidence type="ECO:0000256" key="2">
    <source>
        <dbReference type="ARBA" id="ARBA00023015"/>
    </source>
</evidence>
<dbReference type="PANTHER" id="PTHR30126:SF4">
    <property type="entry name" value="LYSR FAMILY TRANSCRIPTIONAL REGULATOR"/>
    <property type="match status" value="1"/>
</dbReference>
<dbReference type="GO" id="GO:0003700">
    <property type="term" value="F:DNA-binding transcription factor activity"/>
    <property type="evidence" value="ECO:0007669"/>
    <property type="project" value="InterPro"/>
</dbReference>
<dbReference type="AlphaFoldDB" id="A0A4V5NW33"/>
<dbReference type="PANTHER" id="PTHR30126">
    <property type="entry name" value="HTH-TYPE TRANSCRIPTIONAL REGULATOR"/>
    <property type="match status" value="1"/>
</dbReference>
<organism evidence="6 7">
    <name type="scientific">Ferrimonas aestuarii</name>
    <dbReference type="NCBI Taxonomy" id="2569539"/>
    <lineage>
        <taxon>Bacteria</taxon>
        <taxon>Pseudomonadati</taxon>
        <taxon>Pseudomonadota</taxon>
        <taxon>Gammaproteobacteria</taxon>
        <taxon>Alteromonadales</taxon>
        <taxon>Ferrimonadaceae</taxon>
        <taxon>Ferrimonas</taxon>
    </lineage>
</organism>
<reference evidence="6 7" key="1">
    <citation type="submission" date="2019-04" db="EMBL/GenBank/DDBJ databases">
        <authorList>
            <person name="Hwang J.C."/>
        </authorList>
    </citation>
    <scope>NUCLEOTIDE SEQUENCE [LARGE SCALE GENOMIC DNA]</scope>
    <source>
        <strain evidence="6 7">IMCC35002</strain>
    </source>
</reference>
<keyword evidence="3" id="KW-0238">DNA-binding</keyword>
<keyword evidence="4" id="KW-0804">Transcription</keyword>
<dbReference type="SUPFAM" id="SSF46785">
    <property type="entry name" value="Winged helix' DNA-binding domain"/>
    <property type="match status" value="1"/>
</dbReference>
<gene>
    <name evidence="6" type="ORF">FCL42_11190</name>
</gene>
<dbReference type="Pfam" id="PF00126">
    <property type="entry name" value="HTH_1"/>
    <property type="match status" value="1"/>
</dbReference>
<name>A0A4V5NW33_9GAMM</name>
<evidence type="ECO:0000259" key="5">
    <source>
        <dbReference type="PROSITE" id="PS50931"/>
    </source>
</evidence>
<evidence type="ECO:0000313" key="6">
    <source>
        <dbReference type="EMBL" id="TKB54709.1"/>
    </source>
</evidence>
<dbReference type="Pfam" id="PF03466">
    <property type="entry name" value="LysR_substrate"/>
    <property type="match status" value="1"/>
</dbReference>
<dbReference type="RefSeq" id="WP_136863509.1">
    <property type="nucleotide sequence ID" value="NZ_SWCJ01000007.1"/>
</dbReference>
<evidence type="ECO:0000256" key="3">
    <source>
        <dbReference type="ARBA" id="ARBA00023125"/>
    </source>
</evidence>
<dbReference type="SUPFAM" id="SSF53850">
    <property type="entry name" value="Periplasmic binding protein-like II"/>
    <property type="match status" value="1"/>
</dbReference>
<sequence length="302" mass="32914">MSNRLTLEALEVLDAIDRKGSFAAAAATLYKVPSAVTYSMQKLEQDLGVTLFIRQGRKSILTPAGQALLAQGRELLAAADRLVEQTRQIDSGWESCLNIAVDTIFDITELYPSLTGLTEQHPQLELNLYDEVLGGTWEALVSGRVDLAVGVSEPPNHTQGFTLLPFGSVEMVPMVAPTHPLAQHQGIISDEQLAHYRAIVVRDSSKQLPPLTRNLLERQPRLSVTTIPQKISAQIAGLGCGYLPRCAVQSYVEQGRLVELATESGSAISPLYLGHRNNHKGRALKWLVSDLLKRGSSKQGDS</sequence>
<evidence type="ECO:0000256" key="4">
    <source>
        <dbReference type="ARBA" id="ARBA00023163"/>
    </source>
</evidence>
<dbReference type="Proteomes" id="UP000305675">
    <property type="component" value="Unassembled WGS sequence"/>
</dbReference>
<evidence type="ECO:0000313" key="7">
    <source>
        <dbReference type="Proteomes" id="UP000305675"/>
    </source>
</evidence>
<dbReference type="InterPro" id="IPR036390">
    <property type="entry name" value="WH_DNA-bd_sf"/>
</dbReference>
<keyword evidence="2" id="KW-0805">Transcription regulation</keyword>
<dbReference type="Gene3D" id="1.10.10.10">
    <property type="entry name" value="Winged helix-like DNA-binding domain superfamily/Winged helix DNA-binding domain"/>
    <property type="match status" value="1"/>
</dbReference>
<dbReference type="EMBL" id="SWCJ01000007">
    <property type="protein sequence ID" value="TKB54709.1"/>
    <property type="molecule type" value="Genomic_DNA"/>
</dbReference>
<accession>A0A4V5NW33</accession>